<evidence type="ECO:0000256" key="1">
    <source>
        <dbReference type="SAM" id="MobiDB-lite"/>
    </source>
</evidence>
<gene>
    <name evidence="2" type="ORF">CMC5_076530</name>
</gene>
<evidence type="ECO:0000313" key="3">
    <source>
        <dbReference type="Proteomes" id="UP000067626"/>
    </source>
</evidence>
<evidence type="ECO:0000313" key="2">
    <source>
        <dbReference type="EMBL" id="AKT43421.1"/>
    </source>
</evidence>
<dbReference type="KEGG" id="ccro:CMC5_076530"/>
<name>A0A0K1ERF1_CHOCO</name>
<feature type="region of interest" description="Disordered" evidence="1">
    <location>
        <begin position="77"/>
        <end position="124"/>
    </location>
</feature>
<reference evidence="2 3" key="1">
    <citation type="submission" date="2015-07" db="EMBL/GenBank/DDBJ databases">
        <title>Genome analysis of myxobacterium Chondromyces crocatus Cm c5 reveals a high potential for natural compound synthesis and the genetic basis for the loss of fruiting body formation.</title>
        <authorList>
            <person name="Zaburannyi N."/>
            <person name="Bunk B."/>
            <person name="Maier J."/>
            <person name="Overmann J."/>
            <person name="Mueller R."/>
        </authorList>
    </citation>
    <scope>NUCLEOTIDE SEQUENCE [LARGE SCALE GENOMIC DNA]</scope>
    <source>
        <strain evidence="2 3">Cm c5</strain>
    </source>
</reference>
<feature type="compositionally biased region" description="Pro residues" evidence="1">
    <location>
        <begin position="77"/>
        <end position="87"/>
    </location>
</feature>
<dbReference type="OrthoDB" id="5519884at2"/>
<protein>
    <submittedName>
        <fullName evidence="2">Uncharacterized protein</fullName>
    </submittedName>
</protein>
<dbReference type="RefSeq" id="WP_050434890.1">
    <property type="nucleotide sequence ID" value="NZ_CP012159.1"/>
</dbReference>
<keyword evidence="3" id="KW-1185">Reference proteome</keyword>
<organism evidence="2 3">
    <name type="scientific">Chondromyces crocatus</name>
    <dbReference type="NCBI Taxonomy" id="52"/>
    <lineage>
        <taxon>Bacteria</taxon>
        <taxon>Pseudomonadati</taxon>
        <taxon>Myxococcota</taxon>
        <taxon>Polyangia</taxon>
        <taxon>Polyangiales</taxon>
        <taxon>Polyangiaceae</taxon>
        <taxon>Chondromyces</taxon>
    </lineage>
</organism>
<proteinExistence type="predicted"/>
<dbReference type="Proteomes" id="UP000067626">
    <property type="component" value="Chromosome"/>
</dbReference>
<sequence>MGKNVIVSEETLRDLLEAHASLSAWYYVLWNALRRAGGTANAPDGSERAAFLERIAQEYPELAAMARSLGEPRMFVPAPPSVAPPPLVGSAGGNEPTTAVEPATARARERQGGGSEPEGEGGRS</sequence>
<accession>A0A0K1ERF1</accession>
<dbReference type="EMBL" id="CP012159">
    <property type="protein sequence ID" value="AKT43421.1"/>
    <property type="molecule type" value="Genomic_DNA"/>
</dbReference>
<dbReference type="AlphaFoldDB" id="A0A0K1ERF1"/>